<gene>
    <name evidence="1" type="ORF">LZ11_01566</name>
</gene>
<dbReference type="AlphaFoldDB" id="A0A5S5AQB6"/>
<evidence type="ECO:0000313" key="2">
    <source>
        <dbReference type="Proteomes" id="UP000322294"/>
    </source>
</evidence>
<dbReference type="Proteomes" id="UP000322294">
    <property type="component" value="Unassembled WGS sequence"/>
</dbReference>
<sequence>MTYAAAIRDLYTARCNLSAAWDHHKTPDNLRSTAMSSSEACSNLSTAADLQLNLVKKGPNLRNP</sequence>
<reference evidence="1 2" key="1">
    <citation type="submission" date="2019-07" db="EMBL/GenBank/DDBJ databases">
        <title>Genomic Encyclopedia of Type Strains, Phase I: the one thousand microbial genomes (KMG-I) project.</title>
        <authorList>
            <person name="Kyrpides N."/>
        </authorList>
    </citation>
    <scope>NUCLEOTIDE SEQUENCE [LARGE SCALE GENOMIC DNA]</scope>
    <source>
        <strain evidence="1 2">DSM 16647</strain>
    </source>
</reference>
<evidence type="ECO:0000313" key="1">
    <source>
        <dbReference type="EMBL" id="TYP53324.1"/>
    </source>
</evidence>
<protein>
    <submittedName>
        <fullName evidence="1">Uncharacterized protein</fullName>
    </submittedName>
</protein>
<name>A0A5S5AQB6_9FIRM</name>
<comment type="caution">
    <text evidence="1">The sequence shown here is derived from an EMBL/GenBank/DDBJ whole genome shotgun (WGS) entry which is preliminary data.</text>
</comment>
<organism evidence="1 2">
    <name type="scientific">Thermosediminibacter litoriperuensis</name>
    <dbReference type="NCBI Taxonomy" id="291989"/>
    <lineage>
        <taxon>Bacteria</taxon>
        <taxon>Bacillati</taxon>
        <taxon>Bacillota</taxon>
        <taxon>Clostridia</taxon>
        <taxon>Thermosediminibacterales</taxon>
        <taxon>Thermosediminibacteraceae</taxon>
        <taxon>Thermosediminibacter</taxon>
    </lineage>
</organism>
<accession>A0A5S5AQB6</accession>
<keyword evidence="2" id="KW-1185">Reference proteome</keyword>
<proteinExistence type="predicted"/>
<dbReference type="EMBL" id="VNHO01000015">
    <property type="protein sequence ID" value="TYP53324.1"/>
    <property type="molecule type" value="Genomic_DNA"/>
</dbReference>